<dbReference type="Proteomes" id="UP001497457">
    <property type="component" value="Chromosome 7b"/>
</dbReference>
<organism evidence="2 3">
    <name type="scientific">Urochloa decumbens</name>
    <dbReference type="NCBI Taxonomy" id="240449"/>
    <lineage>
        <taxon>Eukaryota</taxon>
        <taxon>Viridiplantae</taxon>
        <taxon>Streptophyta</taxon>
        <taxon>Embryophyta</taxon>
        <taxon>Tracheophyta</taxon>
        <taxon>Spermatophyta</taxon>
        <taxon>Magnoliopsida</taxon>
        <taxon>Liliopsida</taxon>
        <taxon>Poales</taxon>
        <taxon>Poaceae</taxon>
        <taxon>PACMAD clade</taxon>
        <taxon>Panicoideae</taxon>
        <taxon>Panicodae</taxon>
        <taxon>Paniceae</taxon>
        <taxon>Melinidinae</taxon>
        <taxon>Urochloa</taxon>
    </lineage>
</organism>
<evidence type="ECO:0000256" key="1">
    <source>
        <dbReference type="SAM" id="MobiDB-lite"/>
    </source>
</evidence>
<feature type="region of interest" description="Disordered" evidence="1">
    <location>
        <begin position="1"/>
        <end position="90"/>
    </location>
</feature>
<feature type="compositionally biased region" description="Low complexity" evidence="1">
    <location>
        <begin position="19"/>
        <end position="47"/>
    </location>
</feature>
<evidence type="ECO:0000313" key="3">
    <source>
        <dbReference type="Proteomes" id="UP001497457"/>
    </source>
</evidence>
<keyword evidence="3" id="KW-1185">Reference proteome</keyword>
<reference evidence="2" key="1">
    <citation type="submission" date="2024-10" db="EMBL/GenBank/DDBJ databases">
        <authorList>
            <person name="Ryan C."/>
        </authorList>
    </citation>
    <scope>NUCLEOTIDE SEQUENCE [LARGE SCALE GENOMIC DNA]</scope>
</reference>
<dbReference type="EMBL" id="OZ075117">
    <property type="protein sequence ID" value="CAL5081696.1"/>
    <property type="molecule type" value="Genomic_DNA"/>
</dbReference>
<dbReference type="AlphaFoldDB" id="A0ABC9FUU0"/>
<sequence>MSAGSERPYAFATPSAVLGGFSRGSSSGSAPTAAVSDSAGGSSSSGAPTKSRKPPFRPAADDTKPVLRDPISRSDPVETEQAVLRLPPFP</sequence>
<dbReference type="PANTHER" id="PTHR37207:SF1">
    <property type="entry name" value="OS09G0446000 PROTEIN"/>
    <property type="match status" value="1"/>
</dbReference>
<accession>A0ABC9FUU0</accession>
<evidence type="ECO:0000313" key="2">
    <source>
        <dbReference type="EMBL" id="CAL5081696.1"/>
    </source>
</evidence>
<name>A0ABC9FUU0_9POAL</name>
<gene>
    <name evidence="2" type="ORF">URODEC1_LOCUS108801</name>
</gene>
<proteinExistence type="predicted"/>
<dbReference type="PANTHER" id="PTHR37207">
    <property type="entry name" value="OS09G0446000 PROTEIN"/>
    <property type="match status" value="1"/>
</dbReference>
<feature type="compositionally biased region" description="Basic and acidic residues" evidence="1">
    <location>
        <begin position="59"/>
        <end position="76"/>
    </location>
</feature>
<protein>
    <submittedName>
        <fullName evidence="2">Uncharacterized protein</fullName>
    </submittedName>
</protein>